<protein>
    <recommendedName>
        <fullName evidence="17">Branched-chain-amino-acid aminotransferase</fullName>
        <ecNumber evidence="17">2.6.1.42</ecNumber>
    </recommendedName>
</protein>
<dbReference type="EMBL" id="FUWV01000006">
    <property type="protein sequence ID" value="SJZ63089.1"/>
    <property type="molecule type" value="Genomic_DNA"/>
</dbReference>
<evidence type="ECO:0000256" key="14">
    <source>
        <dbReference type="PIRSR" id="PIRSR006468-1"/>
    </source>
</evidence>
<comment type="catalytic activity">
    <reaction evidence="11 17">
        <text>L-valine + 2-oxoglutarate = 3-methyl-2-oxobutanoate + L-glutamate</text>
        <dbReference type="Rhea" id="RHEA:24813"/>
        <dbReference type="ChEBI" id="CHEBI:11851"/>
        <dbReference type="ChEBI" id="CHEBI:16810"/>
        <dbReference type="ChEBI" id="CHEBI:29985"/>
        <dbReference type="ChEBI" id="CHEBI:57762"/>
        <dbReference type="EC" id="2.6.1.42"/>
    </reaction>
</comment>
<evidence type="ECO:0000256" key="15">
    <source>
        <dbReference type="RuleBase" id="RU004106"/>
    </source>
</evidence>
<evidence type="ECO:0000256" key="7">
    <source>
        <dbReference type="ARBA" id="ARBA00022605"/>
    </source>
</evidence>
<keyword evidence="6 17" id="KW-0032">Aminotransferase</keyword>
<comment type="pathway">
    <text evidence="4 18">Amino-acid biosynthesis; L-leucine biosynthesis; L-leucine from 3-methyl-2-oxobutanoate: step 4/4.</text>
</comment>
<gene>
    <name evidence="19" type="ORF">SAMN02745973_01232</name>
</gene>
<comment type="pathway">
    <text evidence="2 18">Amino-acid biosynthesis; L-isoleucine biosynthesis; L-isoleucine from 2-oxobutanoate: step 4/4.</text>
</comment>
<dbReference type="PANTHER" id="PTHR11825">
    <property type="entry name" value="SUBGROUP IIII AMINOTRANSFERASE"/>
    <property type="match status" value="1"/>
</dbReference>
<dbReference type="GO" id="GO:0052655">
    <property type="term" value="F:L-valine-2-oxoglutarate transaminase activity"/>
    <property type="evidence" value="ECO:0007669"/>
    <property type="project" value="RHEA"/>
</dbReference>
<evidence type="ECO:0000256" key="13">
    <source>
        <dbReference type="ARBA" id="ARBA00049229"/>
    </source>
</evidence>
<dbReference type="SUPFAM" id="SSF56752">
    <property type="entry name" value="D-aminoacid aminotransferase-like PLP-dependent enzymes"/>
    <property type="match status" value="1"/>
</dbReference>
<keyword evidence="8 17" id="KW-0808">Transferase</keyword>
<dbReference type="InterPro" id="IPR036038">
    <property type="entry name" value="Aminotransferase-like"/>
</dbReference>
<dbReference type="Proteomes" id="UP000196365">
    <property type="component" value="Unassembled WGS sequence"/>
</dbReference>
<dbReference type="PIRSF" id="PIRSF006468">
    <property type="entry name" value="BCAT1"/>
    <property type="match status" value="1"/>
</dbReference>
<dbReference type="InterPro" id="IPR043131">
    <property type="entry name" value="BCAT-like_N"/>
</dbReference>
<dbReference type="UniPathway" id="UPA00049">
    <property type="reaction ID" value="UER00062"/>
</dbReference>
<keyword evidence="9 16" id="KW-0663">Pyridoxal phosphate</keyword>
<dbReference type="GO" id="GO:0052654">
    <property type="term" value="F:L-leucine-2-oxoglutarate transaminase activity"/>
    <property type="evidence" value="ECO:0007669"/>
    <property type="project" value="RHEA"/>
</dbReference>
<comment type="catalytic activity">
    <reaction evidence="12 17">
        <text>L-isoleucine + 2-oxoglutarate = (S)-3-methyl-2-oxopentanoate + L-glutamate</text>
        <dbReference type="Rhea" id="RHEA:24801"/>
        <dbReference type="ChEBI" id="CHEBI:16810"/>
        <dbReference type="ChEBI" id="CHEBI:29985"/>
        <dbReference type="ChEBI" id="CHEBI:35146"/>
        <dbReference type="ChEBI" id="CHEBI:58045"/>
        <dbReference type="EC" id="2.6.1.42"/>
    </reaction>
</comment>
<accession>A0A1T4M7V2</accession>
<organism evidence="19 20">
    <name type="scientific">Garciella nitratireducens DSM 15102</name>
    <dbReference type="NCBI Taxonomy" id="1121911"/>
    <lineage>
        <taxon>Bacteria</taxon>
        <taxon>Bacillati</taxon>
        <taxon>Bacillota</taxon>
        <taxon>Clostridia</taxon>
        <taxon>Eubacteriales</taxon>
        <taxon>Eubacteriaceae</taxon>
        <taxon>Garciella</taxon>
    </lineage>
</organism>
<evidence type="ECO:0000256" key="3">
    <source>
        <dbReference type="ARBA" id="ARBA00004931"/>
    </source>
</evidence>
<dbReference type="Gene3D" id="3.20.10.10">
    <property type="entry name" value="D-amino Acid Aminotransferase, subunit A, domain 2"/>
    <property type="match status" value="1"/>
</dbReference>
<dbReference type="InterPro" id="IPR005786">
    <property type="entry name" value="B_amino_transII"/>
</dbReference>
<dbReference type="EC" id="2.6.1.42" evidence="17"/>
<dbReference type="GO" id="GO:0009097">
    <property type="term" value="P:isoleucine biosynthetic process"/>
    <property type="evidence" value="ECO:0007669"/>
    <property type="project" value="UniProtKB-UniPathway"/>
</dbReference>
<dbReference type="CDD" id="cd01557">
    <property type="entry name" value="BCAT_beta_family"/>
    <property type="match status" value="1"/>
</dbReference>
<evidence type="ECO:0000256" key="16">
    <source>
        <dbReference type="RuleBase" id="RU004516"/>
    </source>
</evidence>
<keyword evidence="7 17" id="KW-0028">Amino-acid biosynthesis</keyword>
<evidence type="ECO:0000256" key="10">
    <source>
        <dbReference type="ARBA" id="ARBA00023304"/>
    </source>
</evidence>
<dbReference type="PROSITE" id="PS00770">
    <property type="entry name" value="AA_TRANSFER_CLASS_4"/>
    <property type="match status" value="1"/>
</dbReference>
<evidence type="ECO:0000256" key="4">
    <source>
        <dbReference type="ARBA" id="ARBA00005072"/>
    </source>
</evidence>
<evidence type="ECO:0000256" key="11">
    <source>
        <dbReference type="ARBA" id="ARBA00048212"/>
    </source>
</evidence>
<evidence type="ECO:0000256" key="9">
    <source>
        <dbReference type="ARBA" id="ARBA00022898"/>
    </source>
</evidence>
<evidence type="ECO:0000256" key="5">
    <source>
        <dbReference type="ARBA" id="ARBA00009320"/>
    </source>
</evidence>
<evidence type="ECO:0000256" key="17">
    <source>
        <dbReference type="RuleBase" id="RU004517"/>
    </source>
</evidence>
<keyword evidence="20" id="KW-1185">Reference proteome</keyword>
<evidence type="ECO:0000313" key="19">
    <source>
        <dbReference type="EMBL" id="SJZ63089.1"/>
    </source>
</evidence>
<proteinExistence type="inferred from homology"/>
<dbReference type="GO" id="GO:0009098">
    <property type="term" value="P:L-leucine biosynthetic process"/>
    <property type="evidence" value="ECO:0007669"/>
    <property type="project" value="UniProtKB-UniPathway"/>
</dbReference>
<evidence type="ECO:0000256" key="1">
    <source>
        <dbReference type="ARBA" id="ARBA00001933"/>
    </source>
</evidence>
<dbReference type="InterPro" id="IPR033939">
    <property type="entry name" value="BCAT_family"/>
</dbReference>
<evidence type="ECO:0000313" key="20">
    <source>
        <dbReference type="Proteomes" id="UP000196365"/>
    </source>
</evidence>
<evidence type="ECO:0000256" key="12">
    <source>
        <dbReference type="ARBA" id="ARBA00048798"/>
    </source>
</evidence>
<sequence length="354" mass="40157">MEITITKTTNPKKKPDKNNLVFGTVFTDHMFIMDYEEKRGWYNPRIVPYGPLQLEPACMVFHYAQETFEGLKAYKTKEGKIQLFRIQDNMKRLNQSNERLCIPKIDVDLAVEAIKTLVKVDQDWIPKMEGTSLYIRPFVIGTDNKIGVRPSSTYKFMVILSPVGSYYKEGIRPTKIYVEDKYVRAVPGGVGYAKTGGNYAASLKAQKEAKEKGYSEVLWLDGQQRKYVEEVGTSNAFFIVDGVAYTSPLQGSILAGITRNTTITLLKEMGIQVREERFTVDQLFQWHEEGKLEEAFATGTAAVISPIGQLGWKDKVAIINNFEIGKISQKIYDSITGIQNGTLEDKYHWITQLS</sequence>
<comment type="catalytic activity">
    <reaction evidence="13 17">
        <text>L-leucine + 2-oxoglutarate = 4-methyl-2-oxopentanoate + L-glutamate</text>
        <dbReference type="Rhea" id="RHEA:18321"/>
        <dbReference type="ChEBI" id="CHEBI:16810"/>
        <dbReference type="ChEBI" id="CHEBI:17865"/>
        <dbReference type="ChEBI" id="CHEBI:29985"/>
        <dbReference type="ChEBI" id="CHEBI:57427"/>
        <dbReference type="EC" id="2.6.1.42"/>
    </reaction>
</comment>
<feature type="modified residue" description="N6-(pyridoxal phosphate)lysine" evidence="14">
    <location>
        <position position="194"/>
    </location>
</feature>
<dbReference type="FunFam" id="3.30.470.10:FF:000002">
    <property type="entry name" value="Branched-chain-amino-acid aminotransferase"/>
    <property type="match status" value="1"/>
</dbReference>
<evidence type="ECO:0000256" key="18">
    <source>
        <dbReference type="RuleBase" id="RU004519"/>
    </source>
</evidence>
<dbReference type="Pfam" id="PF01063">
    <property type="entry name" value="Aminotran_4"/>
    <property type="match status" value="1"/>
</dbReference>
<dbReference type="Gene3D" id="3.30.470.10">
    <property type="match status" value="1"/>
</dbReference>
<dbReference type="UniPathway" id="UPA00048">
    <property type="reaction ID" value="UER00073"/>
</dbReference>
<dbReference type="NCBIfam" id="TIGR01123">
    <property type="entry name" value="ilvE_II"/>
    <property type="match status" value="1"/>
</dbReference>
<dbReference type="AlphaFoldDB" id="A0A1T4M7V2"/>
<dbReference type="InterPro" id="IPR001544">
    <property type="entry name" value="Aminotrans_IV"/>
</dbReference>
<keyword evidence="10 17" id="KW-0100">Branched-chain amino acid biosynthesis</keyword>
<comment type="similarity">
    <text evidence="5 15">Belongs to the class-IV pyridoxal-phosphate-dependent aminotransferase family.</text>
</comment>
<comment type="cofactor">
    <cofactor evidence="1 16">
        <name>pyridoxal 5'-phosphate</name>
        <dbReference type="ChEBI" id="CHEBI:597326"/>
    </cofactor>
</comment>
<evidence type="ECO:0000256" key="8">
    <source>
        <dbReference type="ARBA" id="ARBA00022679"/>
    </source>
</evidence>
<name>A0A1T4M7V2_9FIRM</name>
<dbReference type="GO" id="GO:0052656">
    <property type="term" value="F:L-isoleucine-2-oxoglutarate transaminase activity"/>
    <property type="evidence" value="ECO:0007669"/>
    <property type="project" value="RHEA"/>
</dbReference>
<comment type="pathway">
    <text evidence="3 18">Amino-acid biosynthesis; L-valine biosynthesis; L-valine from pyruvate: step 4/4.</text>
</comment>
<dbReference type="PANTHER" id="PTHR11825:SF44">
    <property type="entry name" value="BRANCHED-CHAIN-AMINO-ACID AMINOTRANSFERASE"/>
    <property type="match status" value="1"/>
</dbReference>
<dbReference type="RefSeq" id="WP_423240802.1">
    <property type="nucleotide sequence ID" value="NZ_FUWV01000006.1"/>
</dbReference>
<dbReference type="NCBIfam" id="NF009897">
    <property type="entry name" value="PRK13357.1"/>
    <property type="match status" value="1"/>
</dbReference>
<reference evidence="19 20" key="1">
    <citation type="submission" date="2017-02" db="EMBL/GenBank/DDBJ databases">
        <authorList>
            <person name="Peterson S.W."/>
        </authorList>
    </citation>
    <scope>NUCLEOTIDE SEQUENCE [LARGE SCALE GENOMIC DNA]</scope>
    <source>
        <strain evidence="19 20">DSM 15102</strain>
    </source>
</reference>
<dbReference type="InterPro" id="IPR018300">
    <property type="entry name" value="Aminotrans_IV_CS"/>
</dbReference>
<evidence type="ECO:0000256" key="6">
    <source>
        <dbReference type="ARBA" id="ARBA00022576"/>
    </source>
</evidence>
<dbReference type="GO" id="GO:0009099">
    <property type="term" value="P:L-valine biosynthetic process"/>
    <property type="evidence" value="ECO:0007669"/>
    <property type="project" value="UniProtKB-UniPathway"/>
</dbReference>
<dbReference type="InterPro" id="IPR043132">
    <property type="entry name" value="BCAT-like_C"/>
</dbReference>
<evidence type="ECO:0000256" key="2">
    <source>
        <dbReference type="ARBA" id="ARBA00004824"/>
    </source>
</evidence>
<dbReference type="UniPathway" id="UPA00047">
    <property type="reaction ID" value="UER00058"/>
</dbReference>